<dbReference type="Proteomes" id="UP000324222">
    <property type="component" value="Unassembled WGS sequence"/>
</dbReference>
<accession>A0A5B7IA92</accession>
<evidence type="ECO:0000313" key="2">
    <source>
        <dbReference type="Proteomes" id="UP000324222"/>
    </source>
</evidence>
<dbReference type="AlphaFoldDB" id="A0A5B7IA92"/>
<proteinExistence type="predicted"/>
<reference evidence="1 2" key="1">
    <citation type="submission" date="2019-05" db="EMBL/GenBank/DDBJ databases">
        <title>Another draft genome of Portunus trituberculatus and its Hox gene families provides insights of decapod evolution.</title>
        <authorList>
            <person name="Jeong J.-H."/>
            <person name="Song I."/>
            <person name="Kim S."/>
            <person name="Choi T."/>
            <person name="Kim D."/>
            <person name="Ryu S."/>
            <person name="Kim W."/>
        </authorList>
    </citation>
    <scope>NUCLEOTIDE SEQUENCE [LARGE SCALE GENOMIC DNA]</scope>
    <source>
        <tissue evidence="1">Muscle</tissue>
    </source>
</reference>
<evidence type="ECO:0000313" key="1">
    <source>
        <dbReference type="EMBL" id="MPC79223.1"/>
    </source>
</evidence>
<comment type="caution">
    <text evidence="1">The sequence shown here is derived from an EMBL/GenBank/DDBJ whole genome shotgun (WGS) entry which is preliminary data.</text>
</comment>
<dbReference type="EMBL" id="VSRR010050560">
    <property type="protein sequence ID" value="MPC79223.1"/>
    <property type="molecule type" value="Genomic_DNA"/>
</dbReference>
<keyword evidence="2" id="KW-1185">Reference proteome</keyword>
<sequence>MSSSGDDVEALDRAIRFVDYHLRRLHLPPLPLHLYEYYNNTLPDAHKTVRVACLDGETEAACDARVDQLNAAW</sequence>
<name>A0A5B7IA92_PORTR</name>
<organism evidence="1 2">
    <name type="scientific">Portunus trituberculatus</name>
    <name type="common">Swimming crab</name>
    <name type="synonym">Neptunus trituberculatus</name>
    <dbReference type="NCBI Taxonomy" id="210409"/>
    <lineage>
        <taxon>Eukaryota</taxon>
        <taxon>Metazoa</taxon>
        <taxon>Ecdysozoa</taxon>
        <taxon>Arthropoda</taxon>
        <taxon>Crustacea</taxon>
        <taxon>Multicrustacea</taxon>
        <taxon>Malacostraca</taxon>
        <taxon>Eumalacostraca</taxon>
        <taxon>Eucarida</taxon>
        <taxon>Decapoda</taxon>
        <taxon>Pleocyemata</taxon>
        <taxon>Brachyura</taxon>
        <taxon>Eubrachyura</taxon>
        <taxon>Portunoidea</taxon>
        <taxon>Portunidae</taxon>
        <taxon>Portuninae</taxon>
        <taxon>Portunus</taxon>
    </lineage>
</organism>
<gene>
    <name evidence="1" type="ORF">E2C01_073739</name>
</gene>
<protein>
    <submittedName>
        <fullName evidence="1">Uncharacterized protein</fullName>
    </submittedName>
</protein>